<comment type="caution">
    <text evidence="3">The sequence shown here is derived from an EMBL/GenBank/DDBJ whole genome shotgun (WGS) entry which is preliminary data.</text>
</comment>
<accession>A0ABQ8KBC2</accession>
<dbReference type="Pfam" id="PF00651">
    <property type="entry name" value="BTB"/>
    <property type="match status" value="1"/>
</dbReference>
<evidence type="ECO:0000313" key="4">
    <source>
        <dbReference type="Proteomes" id="UP000814176"/>
    </source>
</evidence>
<dbReference type="InterPro" id="IPR000210">
    <property type="entry name" value="BTB/POZ_dom"/>
</dbReference>
<evidence type="ECO:0000256" key="1">
    <source>
        <dbReference type="SAM" id="MobiDB-lite"/>
    </source>
</evidence>
<dbReference type="RefSeq" id="XP_047777301.1">
    <property type="nucleotide sequence ID" value="XM_047924197.1"/>
</dbReference>
<name>A0ABQ8KBC2_9APHY</name>
<organism evidence="3 4">
    <name type="scientific">Rhodofomes roseus</name>
    <dbReference type="NCBI Taxonomy" id="34475"/>
    <lineage>
        <taxon>Eukaryota</taxon>
        <taxon>Fungi</taxon>
        <taxon>Dikarya</taxon>
        <taxon>Basidiomycota</taxon>
        <taxon>Agaricomycotina</taxon>
        <taxon>Agaricomycetes</taxon>
        <taxon>Polyporales</taxon>
        <taxon>Rhodofomes</taxon>
    </lineage>
</organism>
<feature type="domain" description="BTB" evidence="2">
    <location>
        <begin position="41"/>
        <end position="108"/>
    </location>
</feature>
<dbReference type="CDD" id="cd18186">
    <property type="entry name" value="BTB_POZ_ZBTB_KLHL-like"/>
    <property type="match status" value="1"/>
</dbReference>
<dbReference type="InterPro" id="IPR011333">
    <property type="entry name" value="SKP1/BTB/POZ_sf"/>
</dbReference>
<sequence length="371" mass="42244">MDASHSTRKRPRQTDSEDDTTSECRDEGTYVEHPSLYYDDGNVILSSENTLFRAHRSILCKASPVLRDMLEQKAHEDRKPDVLRGCLHIALDVETQVAETLMRIVYNDLRLDTLTFVTSQLSLVTSIFRAAGKFRIERTLVEVYARIKYKWPSDLEKHDRRIALEERMNLRGPIGVTLLGEDGTVVNTVRPTAPSTRRVAFIHPVHILALVRSAGCRDPEILTPLLYAWTCAPTNLAGYDRVLHALPQMDLVRYIRGLEYLRCFHAQCMAVSPTANNLALPGDHEYQCWPGIRVFWADLGGAWMDTNVVFAAAREPIEAWGLIIDRLTIHPMHCTRYNICSGCSDKLITMMKTIRQGLWSNLTLWFAVSLF</sequence>
<dbReference type="Gene3D" id="3.30.710.10">
    <property type="entry name" value="Potassium Channel Kv1.1, Chain A"/>
    <property type="match status" value="1"/>
</dbReference>
<proteinExistence type="predicted"/>
<dbReference type="SUPFAM" id="SSF54695">
    <property type="entry name" value="POZ domain"/>
    <property type="match status" value="1"/>
</dbReference>
<protein>
    <recommendedName>
        <fullName evidence="2">BTB domain-containing protein</fullName>
    </recommendedName>
</protein>
<keyword evidence="4" id="KW-1185">Reference proteome</keyword>
<dbReference type="EMBL" id="JADCUA010000014">
    <property type="protein sequence ID" value="KAH9834815.1"/>
    <property type="molecule type" value="Genomic_DNA"/>
</dbReference>
<evidence type="ECO:0000313" key="3">
    <source>
        <dbReference type="EMBL" id="KAH9834815.1"/>
    </source>
</evidence>
<gene>
    <name evidence="3" type="ORF">C8Q71DRAFT_766522</name>
</gene>
<dbReference type="Proteomes" id="UP000814176">
    <property type="component" value="Unassembled WGS sequence"/>
</dbReference>
<dbReference type="PROSITE" id="PS50097">
    <property type="entry name" value="BTB"/>
    <property type="match status" value="1"/>
</dbReference>
<evidence type="ECO:0000259" key="2">
    <source>
        <dbReference type="PROSITE" id="PS50097"/>
    </source>
</evidence>
<feature type="region of interest" description="Disordered" evidence="1">
    <location>
        <begin position="1"/>
        <end position="26"/>
    </location>
</feature>
<dbReference type="GeneID" id="72004929"/>
<feature type="compositionally biased region" description="Basic residues" evidence="1">
    <location>
        <begin position="1"/>
        <end position="11"/>
    </location>
</feature>
<reference evidence="3 4" key="1">
    <citation type="journal article" date="2021" name="Environ. Microbiol.">
        <title>Gene family expansions and transcriptome signatures uncover fungal adaptations to wood decay.</title>
        <authorList>
            <person name="Hage H."/>
            <person name="Miyauchi S."/>
            <person name="Viragh M."/>
            <person name="Drula E."/>
            <person name="Min B."/>
            <person name="Chaduli D."/>
            <person name="Navarro D."/>
            <person name="Favel A."/>
            <person name="Norest M."/>
            <person name="Lesage-Meessen L."/>
            <person name="Balint B."/>
            <person name="Merenyi Z."/>
            <person name="de Eugenio L."/>
            <person name="Morin E."/>
            <person name="Martinez A.T."/>
            <person name="Baldrian P."/>
            <person name="Stursova M."/>
            <person name="Martinez M.J."/>
            <person name="Novotny C."/>
            <person name="Magnuson J.K."/>
            <person name="Spatafora J.W."/>
            <person name="Maurice S."/>
            <person name="Pangilinan J."/>
            <person name="Andreopoulos W."/>
            <person name="LaButti K."/>
            <person name="Hundley H."/>
            <person name="Na H."/>
            <person name="Kuo A."/>
            <person name="Barry K."/>
            <person name="Lipzen A."/>
            <person name="Henrissat B."/>
            <person name="Riley R."/>
            <person name="Ahrendt S."/>
            <person name="Nagy L.G."/>
            <person name="Grigoriev I.V."/>
            <person name="Martin F."/>
            <person name="Rosso M.N."/>
        </authorList>
    </citation>
    <scope>NUCLEOTIDE SEQUENCE [LARGE SCALE GENOMIC DNA]</scope>
    <source>
        <strain evidence="3 4">CIRM-BRFM 1785</strain>
    </source>
</reference>